<gene>
    <name evidence="1" type="ORF">ACFO5U_15740</name>
</gene>
<proteinExistence type="predicted"/>
<name>A0ABV9MI48_9BACL</name>
<dbReference type="EMBL" id="JBHSGL010000015">
    <property type="protein sequence ID" value="MFC4714303.1"/>
    <property type="molecule type" value="Genomic_DNA"/>
</dbReference>
<sequence>MSLIPAEHLKQIFSVEAKFYHAKIENEQFLMRREARIKRKGSFCTQTDAVIVMINPSNCAQAGETVKSAEEAEWIPTKPNPTQYQLMNLMERQGWNQVTLINLSDICEGNMRNFKSIENKFKEAVVPHSLFQEENAQERADLLGSSGHLIFAWGSTNVAKRLASEFGLFQNGRPEQSYGHAKALVAPETGFPRHPKPATVADRVIWLEKMEALLK</sequence>
<keyword evidence="2" id="KW-1185">Reference proteome</keyword>
<organism evidence="1 2">
    <name type="scientific">Planococcus dechangensis</name>
    <dbReference type="NCBI Taxonomy" id="1176255"/>
    <lineage>
        <taxon>Bacteria</taxon>
        <taxon>Bacillati</taxon>
        <taxon>Bacillota</taxon>
        <taxon>Bacilli</taxon>
        <taxon>Bacillales</taxon>
        <taxon>Caryophanaceae</taxon>
        <taxon>Planococcus</taxon>
    </lineage>
</organism>
<evidence type="ECO:0000313" key="2">
    <source>
        <dbReference type="Proteomes" id="UP001595932"/>
    </source>
</evidence>
<comment type="caution">
    <text evidence="1">The sequence shown here is derived from an EMBL/GenBank/DDBJ whole genome shotgun (WGS) entry which is preliminary data.</text>
</comment>
<evidence type="ECO:0000313" key="1">
    <source>
        <dbReference type="EMBL" id="MFC4714303.1"/>
    </source>
</evidence>
<dbReference type="Pfam" id="PF07799">
    <property type="entry name" value="DUF1643"/>
    <property type="match status" value="1"/>
</dbReference>
<accession>A0ABV9MI48</accession>
<dbReference type="InterPro" id="IPR012441">
    <property type="entry name" value="DUF1643"/>
</dbReference>
<protein>
    <submittedName>
        <fullName evidence="1">DUF1643 domain-containing protein</fullName>
    </submittedName>
</protein>
<dbReference type="RefSeq" id="WP_377280025.1">
    <property type="nucleotide sequence ID" value="NZ_JBHSGL010000015.1"/>
</dbReference>
<reference evidence="2" key="1">
    <citation type="journal article" date="2019" name="Int. J. Syst. Evol. Microbiol.">
        <title>The Global Catalogue of Microorganisms (GCM) 10K type strain sequencing project: providing services to taxonomists for standard genome sequencing and annotation.</title>
        <authorList>
            <consortium name="The Broad Institute Genomics Platform"/>
            <consortium name="The Broad Institute Genome Sequencing Center for Infectious Disease"/>
            <person name="Wu L."/>
            <person name="Ma J."/>
        </authorList>
    </citation>
    <scope>NUCLEOTIDE SEQUENCE [LARGE SCALE GENOMIC DNA]</scope>
    <source>
        <strain evidence="2">CGMCC 1.12151</strain>
    </source>
</reference>
<dbReference type="Proteomes" id="UP001595932">
    <property type="component" value="Unassembled WGS sequence"/>
</dbReference>